<sequence>MDQGAVVDNKRLGHVLEVAQQVQLERDNRRISGSPSRTNQGEPVKPKMRANNTRKQRELTQADLNGIILRTAELRAAAVGK</sequence>
<keyword evidence="3" id="KW-1185">Reference proteome</keyword>
<proteinExistence type="predicted"/>
<accession>A0ABW8MBL3</accession>
<evidence type="ECO:0000313" key="3">
    <source>
        <dbReference type="Proteomes" id="UP001620514"/>
    </source>
</evidence>
<feature type="compositionally biased region" description="Polar residues" evidence="1">
    <location>
        <begin position="31"/>
        <end position="41"/>
    </location>
</feature>
<dbReference type="Proteomes" id="UP001620514">
    <property type="component" value="Unassembled WGS sequence"/>
</dbReference>
<evidence type="ECO:0000256" key="1">
    <source>
        <dbReference type="SAM" id="MobiDB-lite"/>
    </source>
</evidence>
<gene>
    <name evidence="2" type="ORF">ABH943_001054</name>
</gene>
<protein>
    <recommendedName>
        <fullName evidence="4">Transposase</fullName>
    </recommendedName>
</protein>
<dbReference type="EMBL" id="JBIYDN010000003">
    <property type="protein sequence ID" value="MFK4441043.1"/>
    <property type="molecule type" value="Genomic_DNA"/>
</dbReference>
<organism evidence="2 3">
    <name type="scientific">Caballeronia udeis</name>
    <dbReference type="NCBI Taxonomy" id="1232866"/>
    <lineage>
        <taxon>Bacteria</taxon>
        <taxon>Pseudomonadati</taxon>
        <taxon>Pseudomonadota</taxon>
        <taxon>Betaproteobacteria</taxon>
        <taxon>Burkholderiales</taxon>
        <taxon>Burkholderiaceae</taxon>
        <taxon>Caballeronia</taxon>
    </lineage>
</organism>
<evidence type="ECO:0000313" key="2">
    <source>
        <dbReference type="EMBL" id="MFK4441043.1"/>
    </source>
</evidence>
<evidence type="ECO:0008006" key="4">
    <source>
        <dbReference type="Google" id="ProtNLM"/>
    </source>
</evidence>
<comment type="caution">
    <text evidence="2">The sequence shown here is derived from an EMBL/GenBank/DDBJ whole genome shotgun (WGS) entry which is preliminary data.</text>
</comment>
<feature type="region of interest" description="Disordered" evidence="1">
    <location>
        <begin position="27"/>
        <end position="55"/>
    </location>
</feature>
<name>A0ABW8MBL3_9BURK</name>
<reference evidence="2 3" key="1">
    <citation type="submission" date="2024-11" db="EMBL/GenBank/DDBJ databases">
        <title>Using genomics to understand microbial adaptation to soil warming.</title>
        <authorList>
            <person name="Deangelis K.M. PhD."/>
        </authorList>
    </citation>
    <scope>NUCLEOTIDE SEQUENCE [LARGE SCALE GENOMIC DNA]</scope>
    <source>
        <strain evidence="2 3">GAS97</strain>
    </source>
</reference>